<protein>
    <submittedName>
        <fullName evidence="5">Signal peptidase I</fullName>
        <ecNumber evidence="5">3.4.21.89</ecNumber>
    </submittedName>
</protein>
<comment type="caution">
    <text evidence="5">The sequence shown here is derived from an EMBL/GenBank/DDBJ whole genome shotgun (WGS) entry which is preliminary data.</text>
</comment>
<feature type="active site" evidence="3">
    <location>
        <position position="94"/>
    </location>
</feature>
<dbReference type="SUPFAM" id="SSF51306">
    <property type="entry name" value="LexA/Signal peptidase"/>
    <property type="match status" value="1"/>
</dbReference>
<dbReference type="Gene3D" id="2.10.109.10">
    <property type="entry name" value="Umud Fragment, subunit A"/>
    <property type="match status" value="1"/>
</dbReference>
<accession>A0A7W9WHY4</accession>
<evidence type="ECO:0000256" key="3">
    <source>
        <dbReference type="PIRSR" id="PIRSR600223-1"/>
    </source>
</evidence>
<dbReference type="InterPro" id="IPR036286">
    <property type="entry name" value="LexA/Signal_pep-like_sf"/>
</dbReference>
<sequence length="167" mass="17818">MAETPSRGRSAAGLRPAIAALLGGRLVAVTVRGASMEPAYRDGDRVLVLRRRKALTAGQVVVVERPDGVMRWASPPLPPGSGGTTFRTRQWMIKRVAAAPGDPVPADVLPTWARGTQLRVPPDSLVLLGDNADFSIDSRTVGYFPVARVLGPVLHHRPARQPGPPRA</sequence>
<organism evidence="5 6">
    <name type="scientific">Streptomyces paradoxus</name>
    <dbReference type="NCBI Taxonomy" id="66375"/>
    <lineage>
        <taxon>Bacteria</taxon>
        <taxon>Bacillati</taxon>
        <taxon>Actinomycetota</taxon>
        <taxon>Actinomycetes</taxon>
        <taxon>Kitasatosporales</taxon>
        <taxon>Streptomycetaceae</taxon>
        <taxon>Streptomyces</taxon>
    </lineage>
</organism>
<dbReference type="Pfam" id="PF10502">
    <property type="entry name" value="Peptidase_S26"/>
    <property type="match status" value="2"/>
</dbReference>
<feature type="active site" evidence="3">
    <location>
        <position position="35"/>
    </location>
</feature>
<evidence type="ECO:0000313" key="5">
    <source>
        <dbReference type="EMBL" id="MBB6079417.1"/>
    </source>
</evidence>
<feature type="domain" description="Peptidase S26" evidence="4">
    <location>
        <begin position="28"/>
        <end position="104"/>
    </location>
</feature>
<dbReference type="EMBL" id="JACHGV010000008">
    <property type="protein sequence ID" value="MBB6079417.1"/>
    <property type="molecule type" value="Genomic_DNA"/>
</dbReference>
<reference evidence="5 6" key="1">
    <citation type="submission" date="2020-08" db="EMBL/GenBank/DDBJ databases">
        <title>Genomic Encyclopedia of Type Strains, Phase IV (KMG-IV): sequencing the most valuable type-strain genomes for metagenomic binning, comparative biology and taxonomic classification.</title>
        <authorList>
            <person name="Goeker M."/>
        </authorList>
    </citation>
    <scope>NUCLEOTIDE SEQUENCE [LARGE SCALE GENOMIC DNA]</scope>
    <source>
        <strain evidence="5 6">DSM 43350</strain>
    </source>
</reference>
<keyword evidence="6" id="KW-1185">Reference proteome</keyword>
<dbReference type="PRINTS" id="PR00727">
    <property type="entry name" value="LEADERPTASE"/>
</dbReference>
<dbReference type="RefSeq" id="WP_184563553.1">
    <property type="nucleotide sequence ID" value="NZ_BAAARS010000009.1"/>
</dbReference>
<proteinExistence type="inferred from homology"/>
<dbReference type="GO" id="GO:0005886">
    <property type="term" value="C:plasma membrane"/>
    <property type="evidence" value="ECO:0007669"/>
    <property type="project" value="UniProtKB-SubCell"/>
</dbReference>
<dbReference type="EC" id="3.4.21.89" evidence="5"/>
<evidence type="ECO:0000313" key="6">
    <source>
        <dbReference type="Proteomes" id="UP000591537"/>
    </source>
</evidence>
<dbReference type="InterPro" id="IPR019533">
    <property type="entry name" value="Peptidase_S26"/>
</dbReference>
<dbReference type="GO" id="GO:0009003">
    <property type="term" value="F:signal peptidase activity"/>
    <property type="evidence" value="ECO:0007669"/>
    <property type="project" value="UniProtKB-EC"/>
</dbReference>
<dbReference type="CDD" id="cd06462">
    <property type="entry name" value="Peptidase_S24_S26"/>
    <property type="match status" value="1"/>
</dbReference>
<dbReference type="GO" id="GO:0006465">
    <property type="term" value="P:signal peptide processing"/>
    <property type="evidence" value="ECO:0007669"/>
    <property type="project" value="InterPro"/>
</dbReference>
<comment type="similarity">
    <text evidence="2">Belongs to the peptidase S26 family.</text>
</comment>
<dbReference type="PANTHER" id="PTHR43390">
    <property type="entry name" value="SIGNAL PEPTIDASE I"/>
    <property type="match status" value="1"/>
</dbReference>
<dbReference type="InterPro" id="IPR000223">
    <property type="entry name" value="Pept_S26A_signal_pept_1"/>
</dbReference>
<dbReference type="GO" id="GO:0004252">
    <property type="term" value="F:serine-type endopeptidase activity"/>
    <property type="evidence" value="ECO:0007669"/>
    <property type="project" value="InterPro"/>
</dbReference>
<evidence type="ECO:0000256" key="2">
    <source>
        <dbReference type="ARBA" id="ARBA00009370"/>
    </source>
</evidence>
<dbReference type="AlphaFoldDB" id="A0A7W9WHY4"/>
<dbReference type="PANTHER" id="PTHR43390:SF1">
    <property type="entry name" value="CHLOROPLAST PROCESSING PEPTIDASE"/>
    <property type="match status" value="1"/>
</dbReference>
<feature type="domain" description="Peptidase S26" evidence="4">
    <location>
        <begin position="109"/>
        <end position="152"/>
    </location>
</feature>
<name>A0A7W9WHY4_9ACTN</name>
<keyword evidence="5" id="KW-0378">Hydrolase</keyword>
<evidence type="ECO:0000256" key="1">
    <source>
        <dbReference type="ARBA" id="ARBA00004401"/>
    </source>
</evidence>
<evidence type="ECO:0000259" key="4">
    <source>
        <dbReference type="Pfam" id="PF10502"/>
    </source>
</evidence>
<comment type="subcellular location">
    <subcellularLocation>
        <location evidence="1">Cell membrane</location>
        <topology evidence="1">Single-pass type II membrane protein</topology>
    </subcellularLocation>
</comment>
<gene>
    <name evidence="5" type="ORF">HNR57_005360</name>
</gene>
<dbReference type="Proteomes" id="UP000591537">
    <property type="component" value="Unassembled WGS sequence"/>
</dbReference>